<sequence>MQQILVLDIAGIPYDWISQNDAATHYAAQKVAWDIGDQVLMLRGGYNKDGEQSKIVVRPIISIRNSERMSKNSRHQIPLGDGNRLLYARDKYICAYCGEKFLYHELSRDHVLARSRGGKDVWENCVTACRICNQNKGSKLVHDFRPLIYVPYAPCRFEHFILSGRNVIADQLDYLTAKLPRHSRLLQ</sequence>
<comment type="caution">
    <text evidence="2">The sequence shown here is derived from an EMBL/GenBank/DDBJ whole genome shotgun (WGS) entry which is preliminary data.</text>
</comment>
<dbReference type="Pfam" id="PF14279">
    <property type="entry name" value="HNH_5"/>
    <property type="match status" value="1"/>
</dbReference>
<evidence type="ECO:0000313" key="2">
    <source>
        <dbReference type="EMBL" id="MBC3917231.1"/>
    </source>
</evidence>
<organism evidence="2 3">
    <name type="scientific">Undibacterium hunanense</name>
    <dbReference type="NCBI Taxonomy" id="2762292"/>
    <lineage>
        <taxon>Bacteria</taxon>
        <taxon>Pseudomonadati</taxon>
        <taxon>Pseudomonadota</taxon>
        <taxon>Betaproteobacteria</taxon>
        <taxon>Burkholderiales</taxon>
        <taxon>Oxalobacteraceae</taxon>
        <taxon>Undibacterium</taxon>
    </lineage>
</organism>
<dbReference type="CDD" id="cd00085">
    <property type="entry name" value="HNHc"/>
    <property type="match status" value="1"/>
</dbReference>
<accession>A0ABR6ZMV2</accession>
<gene>
    <name evidence="2" type="ORF">H8L32_07070</name>
</gene>
<reference evidence="2 3" key="1">
    <citation type="submission" date="2020-08" db="EMBL/GenBank/DDBJ databases">
        <title>Novel species isolated from subtropical streams in China.</title>
        <authorList>
            <person name="Lu H."/>
        </authorList>
    </citation>
    <scope>NUCLEOTIDE SEQUENCE [LARGE SCALE GENOMIC DNA]</scope>
    <source>
        <strain evidence="2 3">CY18W</strain>
    </source>
</reference>
<dbReference type="PANTHER" id="PTHR33877:SF2">
    <property type="entry name" value="OS07G0170200 PROTEIN"/>
    <property type="match status" value="1"/>
</dbReference>
<dbReference type="PANTHER" id="PTHR33877">
    <property type="entry name" value="SLL1193 PROTEIN"/>
    <property type="match status" value="1"/>
</dbReference>
<evidence type="ECO:0000313" key="3">
    <source>
        <dbReference type="Proteomes" id="UP000650424"/>
    </source>
</evidence>
<dbReference type="InterPro" id="IPR029471">
    <property type="entry name" value="HNH_5"/>
</dbReference>
<keyword evidence="2" id="KW-0255">Endonuclease</keyword>
<dbReference type="InterPro" id="IPR052892">
    <property type="entry name" value="NA-targeting_endonuclease"/>
</dbReference>
<evidence type="ECO:0000259" key="1">
    <source>
        <dbReference type="SMART" id="SM00507"/>
    </source>
</evidence>
<keyword evidence="2" id="KW-0540">Nuclease</keyword>
<dbReference type="EMBL" id="JACOGF010000003">
    <property type="protein sequence ID" value="MBC3917231.1"/>
    <property type="molecule type" value="Genomic_DNA"/>
</dbReference>
<dbReference type="RefSeq" id="WP_186946469.1">
    <property type="nucleotide sequence ID" value="NZ_JACOGF010000003.1"/>
</dbReference>
<keyword evidence="2" id="KW-0378">Hydrolase</keyword>
<dbReference type="InterPro" id="IPR003615">
    <property type="entry name" value="HNH_nuc"/>
</dbReference>
<name>A0ABR6ZMV2_9BURK</name>
<dbReference type="SMART" id="SM00507">
    <property type="entry name" value="HNHc"/>
    <property type="match status" value="1"/>
</dbReference>
<protein>
    <submittedName>
        <fullName evidence="2">HNH endonuclease</fullName>
    </submittedName>
</protein>
<dbReference type="GO" id="GO:0004519">
    <property type="term" value="F:endonuclease activity"/>
    <property type="evidence" value="ECO:0007669"/>
    <property type="project" value="UniProtKB-KW"/>
</dbReference>
<feature type="domain" description="HNH nuclease" evidence="1">
    <location>
        <begin position="81"/>
        <end position="134"/>
    </location>
</feature>
<dbReference type="Proteomes" id="UP000650424">
    <property type="component" value="Unassembled WGS sequence"/>
</dbReference>
<proteinExistence type="predicted"/>
<keyword evidence="3" id="KW-1185">Reference proteome</keyword>
<dbReference type="Gene3D" id="1.10.30.50">
    <property type="match status" value="1"/>
</dbReference>